<dbReference type="InterPro" id="IPR046468">
    <property type="entry name" value="Spt20-like_SEP"/>
</dbReference>
<gene>
    <name evidence="5" type="ORF">HMPREF1541_00496</name>
</gene>
<feature type="compositionally biased region" description="Basic and acidic residues" evidence="3">
    <location>
        <begin position="452"/>
        <end position="505"/>
    </location>
</feature>
<dbReference type="AlphaFoldDB" id="W2SC83"/>
<dbReference type="HOGENOM" id="CLU_004682_1_0_1"/>
<evidence type="ECO:0000313" key="6">
    <source>
        <dbReference type="Proteomes" id="UP000030752"/>
    </source>
</evidence>
<dbReference type="GO" id="GO:0008270">
    <property type="term" value="F:zinc ion binding"/>
    <property type="evidence" value="ECO:0007669"/>
    <property type="project" value="TreeGrafter"/>
</dbReference>
<reference evidence="5 6" key="1">
    <citation type="submission" date="2013-03" db="EMBL/GenBank/DDBJ databases">
        <title>The Genome Sequence of Phialophora europaea CBS 101466.</title>
        <authorList>
            <consortium name="The Broad Institute Genomics Platform"/>
            <person name="Cuomo C."/>
            <person name="de Hoog S."/>
            <person name="Gorbushina A."/>
            <person name="Walker B."/>
            <person name="Young S.K."/>
            <person name="Zeng Q."/>
            <person name="Gargeya S."/>
            <person name="Fitzgerald M."/>
            <person name="Haas B."/>
            <person name="Abouelleil A."/>
            <person name="Allen A.W."/>
            <person name="Alvarado L."/>
            <person name="Arachchi H.M."/>
            <person name="Berlin A.M."/>
            <person name="Chapman S.B."/>
            <person name="Gainer-Dewar J."/>
            <person name="Goldberg J."/>
            <person name="Griggs A."/>
            <person name="Gujja S."/>
            <person name="Hansen M."/>
            <person name="Howarth C."/>
            <person name="Imamovic A."/>
            <person name="Ireland A."/>
            <person name="Larimer J."/>
            <person name="McCowan C."/>
            <person name="Murphy C."/>
            <person name="Pearson M."/>
            <person name="Poon T.W."/>
            <person name="Priest M."/>
            <person name="Roberts A."/>
            <person name="Saif S."/>
            <person name="Shea T."/>
            <person name="Sisk P."/>
            <person name="Sykes S."/>
            <person name="Wortman J."/>
            <person name="Nusbaum C."/>
            <person name="Birren B."/>
        </authorList>
    </citation>
    <scope>NUCLEOTIDE SEQUENCE [LARGE SCALE GENOMIC DNA]</scope>
    <source>
        <strain evidence="5 6">CBS 101466</strain>
    </source>
</reference>
<name>W2SC83_CYPE1</name>
<dbReference type="GO" id="GO:0005739">
    <property type="term" value="C:mitochondrion"/>
    <property type="evidence" value="ECO:0007669"/>
    <property type="project" value="TreeGrafter"/>
</dbReference>
<feature type="compositionally biased region" description="Polar residues" evidence="3">
    <location>
        <begin position="546"/>
        <end position="556"/>
    </location>
</feature>
<evidence type="ECO:0000256" key="3">
    <source>
        <dbReference type="SAM" id="MobiDB-lite"/>
    </source>
</evidence>
<dbReference type="OrthoDB" id="1932706at2759"/>
<dbReference type="GO" id="GO:0007005">
    <property type="term" value="P:mitochondrion organization"/>
    <property type="evidence" value="ECO:0007669"/>
    <property type="project" value="TreeGrafter"/>
</dbReference>
<feature type="region of interest" description="Disordered" evidence="3">
    <location>
        <begin position="1"/>
        <end position="99"/>
    </location>
</feature>
<feature type="compositionally biased region" description="Low complexity" evidence="3">
    <location>
        <begin position="31"/>
        <end position="70"/>
    </location>
</feature>
<feature type="compositionally biased region" description="Basic and acidic residues" evidence="3">
    <location>
        <begin position="90"/>
        <end position="99"/>
    </location>
</feature>
<dbReference type="Proteomes" id="UP000030752">
    <property type="component" value="Unassembled WGS sequence"/>
</dbReference>
<evidence type="ECO:0000256" key="1">
    <source>
        <dbReference type="ARBA" id="ARBA00023054"/>
    </source>
</evidence>
<feature type="compositionally biased region" description="Pro residues" evidence="3">
    <location>
        <begin position="310"/>
        <end position="321"/>
    </location>
</feature>
<dbReference type="InParanoid" id="W2SC83"/>
<feature type="region of interest" description="Disordered" evidence="3">
    <location>
        <begin position="713"/>
        <end position="740"/>
    </location>
</feature>
<accession>W2SC83</accession>
<feature type="compositionally biased region" description="Polar residues" evidence="3">
    <location>
        <begin position="226"/>
        <end position="236"/>
    </location>
</feature>
<organism evidence="5 6">
    <name type="scientific">Cyphellophora europaea (strain CBS 101466)</name>
    <name type="common">Phialophora europaea</name>
    <dbReference type="NCBI Taxonomy" id="1220924"/>
    <lineage>
        <taxon>Eukaryota</taxon>
        <taxon>Fungi</taxon>
        <taxon>Dikarya</taxon>
        <taxon>Ascomycota</taxon>
        <taxon>Pezizomycotina</taxon>
        <taxon>Eurotiomycetes</taxon>
        <taxon>Chaetothyriomycetidae</taxon>
        <taxon>Chaetothyriales</taxon>
        <taxon>Cyphellophoraceae</taxon>
        <taxon>Cyphellophora</taxon>
    </lineage>
</organism>
<evidence type="ECO:0000259" key="4">
    <source>
        <dbReference type="Pfam" id="PF12090"/>
    </source>
</evidence>
<feature type="domain" description="Spt20-like SEP" evidence="4">
    <location>
        <begin position="117"/>
        <end position="372"/>
    </location>
</feature>
<dbReference type="EMBL" id="KB822711">
    <property type="protein sequence ID" value="ETN46312.1"/>
    <property type="molecule type" value="Genomic_DNA"/>
</dbReference>
<dbReference type="PANTHER" id="PTHR23075:SF0">
    <property type="entry name" value="ATPASE FAMILY AAA DOMAIN-CONTAINING PROTEIN 3"/>
    <property type="match status" value="1"/>
</dbReference>
<sequence length="933" mass="103896">MAAVMPSKPPGVPTKMKKPSVPPLGQTHGNSAKPSQQPSSSPSSAAKRLPGQTQNSSPTSATPTSANNTSRQNRRLQRITTRTGASDSAGADRKAAKKFPEPWVAKESHILKKFDGRPPSLIVHLYPTNFRFEQQDGSFSYHSEMRIFIEHLWNGTVPHDMVEEFRDAGVSFYDGWLIVKVVDHTNASSNSAAVSGGAEDEKPFSIHNYNPYITPSPHVPYPPKEQTGQKSPPTKQDASKDGQINEKLNGAPETQSTKPQPQVYHKLLRPTQMSRHMDMVLDALAPDPKSLNRKQSQANVNGKAAGSAAPPTPISGVPPTPMTEKGPPLKKQKMKIDNKDLLEYEARVINATAPPLYLEPVANAEEADALLEMLKDPFHDQPPPSPKSRKRTFAELAADDAHAKEQERFMLILDERNAGAANAAAVDGQAGSALFQPRFERFNTLEQLKRDMAEKKQREKDRQLQEDENRRDLQQRQVEEDRRRAAQRAKEQQALRIRQEQHEAHQLALQQQAAQQSRQQAQQQAQAARQQQQQVSSLPPQVQSQMMANQQRSSPVIRQGTPHAASSPVINSAGQGGQTGAGSPPRPGSALQHGHPMARNQSNSGQSRHGTPQMPNATPGMRNATPVLRQGTPAQHMTQASPHGSMMAPTPQMQHAAAMAGGQVPNGMTPQQEMQRRQAHMRMQQMQQQQQMMGGNNPHNMAQQMAQRQAAMHQQNLQQQAQQMGQSPNHQTQQKYQQGLSDQMKAQMQQLQNANHGSPVQNQMNPQQQAAMAQQQQQRMMQQGQMMGNMQGNMQQPQQRMNPAVAQFFQQTLTNYQTRLTAQTASRYGGNPASIPPNEVQKINQMAQQYAQQEVRKRQQQVQQQQQALRQQQAQQQGMSNGMNMMNPNMAAMQQQQQAQHMQGMQLAHAQQMLSQQPNMYQMQMQQQQQRPG</sequence>
<feature type="compositionally biased region" description="Polar residues" evidence="3">
    <location>
        <begin position="727"/>
        <end position="740"/>
    </location>
</feature>
<evidence type="ECO:0000256" key="2">
    <source>
        <dbReference type="SAM" id="Coils"/>
    </source>
</evidence>
<feature type="region of interest" description="Disordered" evidence="3">
    <location>
        <begin position="189"/>
        <end position="263"/>
    </location>
</feature>
<dbReference type="eggNOG" id="ENOG502RKFS">
    <property type="taxonomic scope" value="Eukaryota"/>
</dbReference>
<feature type="region of interest" description="Disordered" evidence="3">
    <location>
        <begin position="452"/>
        <end position="627"/>
    </location>
</feature>
<feature type="compositionally biased region" description="Low complexity" evidence="3">
    <location>
        <begin position="713"/>
        <end position="726"/>
    </location>
</feature>
<feature type="compositionally biased region" description="Polar residues" evidence="3">
    <location>
        <begin position="599"/>
        <end position="616"/>
    </location>
</feature>
<dbReference type="STRING" id="1220924.W2SC83"/>
<proteinExistence type="predicted"/>
<keyword evidence="6" id="KW-1185">Reference proteome</keyword>
<feature type="region of interest" description="Disordered" evidence="3">
    <location>
        <begin position="289"/>
        <end position="331"/>
    </location>
</feature>
<protein>
    <recommendedName>
        <fullName evidence="4">Spt20-like SEP domain-containing protein</fullName>
    </recommendedName>
</protein>
<evidence type="ECO:0000313" key="5">
    <source>
        <dbReference type="EMBL" id="ETN46312.1"/>
    </source>
</evidence>
<keyword evidence="1 2" id="KW-0175">Coiled coil</keyword>
<dbReference type="VEuPathDB" id="FungiDB:HMPREF1541_00496"/>
<dbReference type="RefSeq" id="XP_008711024.1">
    <property type="nucleotide sequence ID" value="XM_008712802.1"/>
</dbReference>
<feature type="compositionally biased region" description="Low complexity" evidence="3">
    <location>
        <begin position="506"/>
        <end position="545"/>
    </location>
</feature>
<dbReference type="PANTHER" id="PTHR23075">
    <property type="entry name" value="PUTATIVE ATP-ASE"/>
    <property type="match status" value="1"/>
</dbReference>
<feature type="coiled-coil region" evidence="2">
    <location>
        <begin position="843"/>
        <end position="875"/>
    </location>
</feature>
<dbReference type="Pfam" id="PF12090">
    <property type="entry name" value="Spt20_SEP"/>
    <property type="match status" value="1"/>
</dbReference>
<dbReference type="GeneID" id="19967835"/>